<dbReference type="Proteomes" id="UP000308600">
    <property type="component" value="Unassembled WGS sequence"/>
</dbReference>
<proteinExistence type="predicted"/>
<dbReference type="EMBL" id="ML208268">
    <property type="protein sequence ID" value="TFK74445.1"/>
    <property type="molecule type" value="Genomic_DNA"/>
</dbReference>
<gene>
    <name evidence="1" type="ORF">BDN72DRAFT_833357</name>
</gene>
<keyword evidence="2" id="KW-1185">Reference proteome</keyword>
<protein>
    <submittedName>
        <fullName evidence="1">Cytochrome b5</fullName>
    </submittedName>
</protein>
<evidence type="ECO:0000313" key="2">
    <source>
        <dbReference type="Proteomes" id="UP000308600"/>
    </source>
</evidence>
<name>A0ACD3B9E0_9AGAR</name>
<sequence length="285" mass="31948">MSWIGDLSGGETRNEPFRDTSDTPKVPDPHIKGRMVSDKAANRPFLAYKEYRAKREAEHEAWLERKKEREAKIARGEKVGPEERDPTAEPEVGILGLLKFVVYLLLFITLAGKFFTGSYVWESDSKWLRLKTYMPTGGRLFSEGLLAEYDGTTPDKPIYLAIDGDVYDVSKGKAYQQGGSYAVLTGIDAARAFGTGCFKDHRTHDLRGLAESELNGVQHWKKFYAEHKDYFRVGRVQHPPIDPLSPIPVHCDPKKAAKQAEAQRAKDKATPSPDNKGGGKDHNEL</sequence>
<organism evidence="1 2">
    <name type="scientific">Pluteus cervinus</name>
    <dbReference type="NCBI Taxonomy" id="181527"/>
    <lineage>
        <taxon>Eukaryota</taxon>
        <taxon>Fungi</taxon>
        <taxon>Dikarya</taxon>
        <taxon>Basidiomycota</taxon>
        <taxon>Agaricomycotina</taxon>
        <taxon>Agaricomycetes</taxon>
        <taxon>Agaricomycetidae</taxon>
        <taxon>Agaricales</taxon>
        <taxon>Pluteineae</taxon>
        <taxon>Pluteaceae</taxon>
        <taxon>Pluteus</taxon>
    </lineage>
</organism>
<evidence type="ECO:0000313" key="1">
    <source>
        <dbReference type="EMBL" id="TFK74445.1"/>
    </source>
</evidence>
<accession>A0ACD3B9E0</accession>
<reference evidence="1 2" key="1">
    <citation type="journal article" date="2019" name="Nat. Ecol. Evol.">
        <title>Megaphylogeny resolves global patterns of mushroom evolution.</title>
        <authorList>
            <person name="Varga T."/>
            <person name="Krizsan K."/>
            <person name="Foldi C."/>
            <person name="Dima B."/>
            <person name="Sanchez-Garcia M."/>
            <person name="Sanchez-Ramirez S."/>
            <person name="Szollosi G.J."/>
            <person name="Szarkandi J.G."/>
            <person name="Papp V."/>
            <person name="Albert L."/>
            <person name="Andreopoulos W."/>
            <person name="Angelini C."/>
            <person name="Antonin V."/>
            <person name="Barry K.W."/>
            <person name="Bougher N.L."/>
            <person name="Buchanan P."/>
            <person name="Buyck B."/>
            <person name="Bense V."/>
            <person name="Catcheside P."/>
            <person name="Chovatia M."/>
            <person name="Cooper J."/>
            <person name="Damon W."/>
            <person name="Desjardin D."/>
            <person name="Finy P."/>
            <person name="Geml J."/>
            <person name="Haridas S."/>
            <person name="Hughes K."/>
            <person name="Justo A."/>
            <person name="Karasinski D."/>
            <person name="Kautmanova I."/>
            <person name="Kiss B."/>
            <person name="Kocsube S."/>
            <person name="Kotiranta H."/>
            <person name="LaButti K.M."/>
            <person name="Lechner B.E."/>
            <person name="Liimatainen K."/>
            <person name="Lipzen A."/>
            <person name="Lukacs Z."/>
            <person name="Mihaltcheva S."/>
            <person name="Morgado L.N."/>
            <person name="Niskanen T."/>
            <person name="Noordeloos M.E."/>
            <person name="Ohm R.A."/>
            <person name="Ortiz-Santana B."/>
            <person name="Ovrebo C."/>
            <person name="Racz N."/>
            <person name="Riley R."/>
            <person name="Savchenko A."/>
            <person name="Shiryaev A."/>
            <person name="Soop K."/>
            <person name="Spirin V."/>
            <person name="Szebenyi C."/>
            <person name="Tomsovsky M."/>
            <person name="Tulloss R.E."/>
            <person name="Uehling J."/>
            <person name="Grigoriev I.V."/>
            <person name="Vagvolgyi C."/>
            <person name="Papp T."/>
            <person name="Martin F.M."/>
            <person name="Miettinen O."/>
            <person name="Hibbett D.S."/>
            <person name="Nagy L.G."/>
        </authorList>
    </citation>
    <scope>NUCLEOTIDE SEQUENCE [LARGE SCALE GENOMIC DNA]</scope>
    <source>
        <strain evidence="1 2">NL-1719</strain>
    </source>
</reference>